<dbReference type="AlphaFoldDB" id="A0A369ULL8"/>
<dbReference type="PANTHER" id="PTHR46796">
    <property type="entry name" value="HTH-TYPE TRANSCRIPTIONAL ACTIVATOR RHAS-RELATED"/>
    <property type="match status" value="1"/>
</dbReference>
<dbReference type="Proteomes" id="UP000253782">
    <property type="component" value="Unassembled WGS sequence"/>
</dbReference>
<sequence length="266" mass="29213">MLNSSDLWPPAGIQVVRRSSPAGRVDLPEIADHRVSLHLSKRTLTTCWESGLSFMRLRGDIDLTPAQSIGGFDADERSDSLEVRVPIGFLQRVADEMHVCGARTAVETRHLLQEEGLTHLVLAIDAEHSAGSPGGRLYMDSLGVALAVQLLARHTGPLKPTREGLSALQIQRIVDFIEAHLDTPLSLSQLADVAGVSRSYLQREFKSKRGTSIHQYVVSRRVEKARVLLLNRSLPASEVALAAGFSHQSHMARWMRRLLGVTPGNI</sequence>
<reference evidence="5 6" key="1">
    <citation type="submission" date="2018-07" db="EMBL/GenBank/DDBJ databases">
        <title>Dyella tabacisoli L4-6T, whole genome shotgun sequence.</title>
        <authorList>
            <person name="Zhou X.-K."/>
            <person name="Li W.-J."/>
            <person name="Duan Y.-Q."/>
        </authorList>
    </citation>
    <scope>NUCLEOTIDE SEQUENCE [LARGE SCALE GENOMIC DNA]</scope>
    <source>
        <strain evidence="5 6">L4-6</strain>
    </source>
</reference>
<keyword evidence="3" id="KW-0804">Transcription</keyword>
<proteinExistence type="predicted"/>
<evidence type="ECO:0000313" key="6">
    <source>
        <dbReference type="Proteomes" id="UP000253782"/>
    </source>
</evidence>
<dbReference type="PROSITE" id="PS01124">
    <property type="entry name" value="HTH_ARAC_FAMILY_2"/>
    <property type="match status" value="1"/>
</dbReference>
<accession>A0A369ULL8</accession>
<dbReference type="SUPFAM" id="SSF46689">
    <property type="entry name" value="Homeodomain-like"/>
    <property type="match status" value="2"/>
</dbReference>
<dbReference type="InterPro" id="IPR018060">
    <property type="entry name" value="HTH_AraC"/>
</dbReference>
<keyword evidence="1" id="KW-0805">Transcription regulation</keyword>
<organism evidence="5 6">
    <name type="scientific">Dyella tabacisoli</name>
    <dbReference type="NCBI Taxonomy" id="2282381"/>
    <lineage>
        <taxon>Bacteria</taxon>
        <taxon>Pseudomonadati</taxon>
        <taxon>Pseudomonadota</taxon>
        <taxon>Gammaproteobacteria</taxon>
        <taxon>Lysobacterales</taxon>
        <taxon>Rhodanobacteraceae</taxon>
        <taxon>Dyella</taxon>
    </lineage>
</organism>
<gene>
    <name evidence="5" type="ORF">DVJ77_09830</name>
</gene>
<comment type="caution">
    <text evidence="5">The sequence shown here is derived from an EMBL/GenBank/DDBJ whole genome shotgun (WGS) entry which is preliminary data.</text>
</comment>
<evidence type="ECO:0000313" key="5">
    <source>
        <dbReference type="EMBL" id="RDD81476.1"/>
    </source>
</evidence>
<evidence type="ECO:0000256" key="2">
    <source>
        <dbReference type="ARBA" id="ARBA00023125"/>
    </source>
</evidence>
<dbReference type="RefSeq" id="WP_114845347.1">
    <property type="nucleotide sequence ID" value="NZ_JBHSPE010000005.1"/>
</dbReference>
<evidence type="ECO:0000256" key="3">
    <source>
        <dbReference type="ARBA" id="ARBA00023163"/>
    </source>
</evidence>
<evidence type="ECO:0000256" key="1">
    <source>
        <dbReference type="ARBA" id="ARBA00023015"/>
    </source>
</evidence>
<keyword evidence="2" id="KW-0238">DNA-binding</keyword>
<name>A0A369ULL8_9GAMM</name>
<dbReference type="GO" id="GO:0003700">
    <property type="term" value="F:DNA-binding transcription factor activity"/>
    <property type="evidence" value="ECO:0007669"/>
    <property type="project" value="InterPro"/>
</dbReference>
<protein>
    <submittedName>
        <fullName evidence="5">AraC family transcriptional regulator</fullName>
    </submittedName>
</protein>
<dbReference type="InterPro" id="IPR009057">
    <property type="entry name" value="Homeodomain-like_sf"/>
</dbReference>
<dbReference type="GO" id="GO:0043565">
    <property type="term" value="F:sequence-specific DNA binding"/>
    <property type="evidence" value="ECO:0007669"/>
    <property type="project" value="InterPro"/>
</dbReference>
<dbReference type="SMART" id="SM00342">
    <property type="entry name" value="HTH_ARAC"/>
    <property type="match status" value="1"/>
</dbReference>
<dbReference type="PANTHER" id="PTHR46796:SF6">
    <property type="entry name" value="ARAC SUBFAMILY"/>
    <property type="match status" value="1"/>
</dbReference>
<dbReference type="EMBL" id="QQAH01000009">
    <property type="protein sequence ID" value="RDD81476.1"/>
    <property type="molecule type" value="Genomic_DNA"/>
</dbReference>
<evidence type="ECO:0000259" key="4">
    <source>
        <dbReference type="PROSITE" id="PS01124"/>
    </source>
</evidence>
<dbReference type="InterPro" id="IPR050204">
    <property type="entry name" value="AraC_XylS_family_regulators"/>
</dbReference>
<dbReference type="OrthoDB" id="5740883at2"/>
<dbReference type="Pfam" id="PF12833">
    <property type="entry name" value="HTH_18"/>
    <property type="match status" value="1"/>
</dbReference>
<dbReference type="Gene3D" id="1.10.10.60">
    <property type="entry name" value="Homeodomain-like"/>
    <property type="match status" value="1"/>
</dbReference>
<feature type="domain" description="HTH araC/xylS-type" evidence="4">
    <location>
        <begin position="171"/>
        <end position="266"/>
    </location>
</feature>
<keyword evidence="6" id="KW-1185">Reference proteome</keyword>